<sequence>MSSSWLLRRCAMARARAPAAPFNSLGLLSSHLSTRRASNTPRFAASATSSPLRSAPSRPLVLSISVNGRASPVVALQVRHFHLPGRSPWQSGNDWKSALKTGGLVLLGTGALVASTSLAFGLIIAGAAGFGVYSLYQRFLGPYRSHARSTSDVFWDNSPNSNIDALNDMFTRSQRRSKSAVQEDLDSLVQDMPLVVRGLVKTIFSFVGKAVQSSMEHAGELRRRTNEQLQANKRVRDQMGDDVSVGGPEQWSESTVNGAGRIEAVFPVNGAYGSARVTMKASVGEGGNLNFTELKYRNHETGDVIDLLRESSMGSRRKTVIDADF</sequence>
<evidence type="ECO:0000313" key="3">
    <source>
        <dbReference type="EMBL" id="KAE9018948.1"/>
    </source>
</evidence>
<feature type="transmembrane region" description="Helical" evidence="1">
    <location>
        <begin position="104"/>
        <end position="136"/>
    </location>
</feature>
<dbReference type="EMBL" id="QXGA01000186">
    <property type="protein sequence ID" value="KAE9150486.1"/>
    <property type="molecule type" value="Genomic_DNA"/>
</dbReference>
<dbReference type="Proteomes" id="UP000486351">
    <property type="component" value="Unassembled WGS sequence"/>
</dbReference>
<comment type="caution">
    <text evidence="2">The sequence shown here is derived from an EMBL/GenBank/DDBJ whole genome shotgun (WGS) entry which is preliminary data.</text>
</comment>
<evidence type="ECO:0000313" key="12">
    <source>
        <dbReference type="Proteomes" id="UP000429523"/>
    </source>
</evidence>
<dbReference type="Proteomes" id="UP000429523">
    <property type="component" value="Unassembled WGS sequence"/>
</dbReference>
<evidence type="ECO:0000313" key="14">
    <source>
        <dbReference type="Proteomes" id="UP000437068"/>
    </source>
</evidence>
<keyword evidence="1" id="KW-1133">Transmembrane helix</keyword>
<evidence type="ECO:0000256" key="1">
    <source>
        <dbReference type="SAM" id="Phobius"/>
    </source>
</evidence>
<evidence type="ECO:0000313" key="4">
    <source>
        <dbReference type="EMBL" id="KAE9120025.1"/>
    </source>
</evidence>
<evidence type="ECO:0000313" key="15">
    <source>
        <dbReference type="Proteomes" id="UP000440367"/>
    </source>
</evidence>
<dbReference type="Pfam" id="PF08695">
    <property type="entry name" value="Coa1"/>
    <property type="match status" value="1"/>
</dbReference>
<dbReference type="Proteomes" id="UP000440732">
    <property type="component" value="Unassembled WGS sequence"/>
</dbReference>
<evidence type="ECO:0000313" key="19">
    <source>
        <dbReference type="Proteomes" id="UP000476176"/>
    </source>
</evidence>
<evidence type="ECO:0000313" key="7">
    <source>
        <dbReference type="EMBL" id="KAE9224748.1"/>
    </source>
</evidence>
<dbReference type="OrthoDB" id="167208at2759"/>
<dbReference type="Proteomes" id="UP000437068">
    <property type="component" value="Unassembled WGS sequence"/>
</dbReference>
<dbReference type="EMBL" id="QXGF01000278">
    <property type="protein sequence ID" value="KAE8942969.1"/>
    <property type="molecule type" value="Genomic_DNA"/>
</dbReference>
<dbReference type="Proteomes" id="UP000460718">
    <property type="component" value="Unassembled WGS sequence"/>
</dbReference>
<evidence type="ECO:0000313" key="10">
    <source>
        <dbReference type="EMBL" id="KAE9319665.1"/>
    </source>
</evidence>
<dbReference type="Proteomes" id="UP000441208">
    <property type="component" value="Unassembled WGS sequence"/>
</dbReference>
<evidence type="ECO:0000313" key="9">
    <source>
        <dbReference type="EMBL" id="KAE9251856.1"/>
    </source>
</evidence>
<evidence type="ECO:0000313" key="16">
    <source>
        <dbReference type="Proteomes" id="UP000440732"/>
    </source>
</evidence>
<dbReference type="EMBL" id="QXGE01000220">
    <property type="protein sequence ID" value="KAE9319665.1"/>
    <property type="molecule type" value="Genomic_DNA"/>
</dbReference>
<reference evidence="12 13" key="1">
    <citation type="submission" date="2018-08" db="EMBL/GenBank/DDBJ databases">
        <title>Genomic investigation of the strawberry pathogen Phytophthora fragariae indicates pathogenicity is determined by transcriptional variation in three key races.</title>
        <authorList>
            <person name="Adams T.M."/>
            <person name="Armitage A.D."/>
            <person name="Sobczyk M.K."/>
            <person name="Bates H.J."/>
            <person name="Dunwell J.M."/>
            <person name="Nellist C.F."/>
            <person name="Harrison R.J."/>
        </authorList>
    </citation>
    <scope>NUCLEOTIDE SEQUENCE [LARGE SCALE GENOMIC DNA]</scope>
    <source>
        <strain evidence="10 14">A4</strain>
        <strain evidence="8 15">BC-1</strain>
        <strain evidence="9 19">BC-23</strain>
        <strain evidence="7 13">NOV-27</strain>
        <strain evidence="6 16">NOV-5</strain>
        <strain evidence="4 17">NOV-71</strain>
        <strain evidence="11 20">NOV-77</strain>
        <strain evidence="2 12">NOV-9</strain>
        <strain evidence="5 21">ONT-3</strain>
        <strain evidence="3 18">SCRP245</strain>
    </source>
</reference>
<evidence type="ECO:0000313" key="6">
    <source>
        <dbReference type="EMBL" id="KAE9150486.1"/>
    </source>
</evidence>
<organism evidence="2 12">
    <name type="scientific">Phytophthora fragariae</name>
    <dbReference type="NCBI Taxonomy" id="53985"/>
    <lineage>
        <taxon>Eukaryota</taxon>
        <taxon>Sar</taxon>
        <taxon>Stramenopiles</taxon>
        <taxon>Oomycota</taxon>
        <taxon>Peronosporomycetes</taxon>
        <taxon>Peronosporales</taxon>
        <taxon>Peronosporaceae</taxon>
        <taxon>Phytophthora</taxon>
    </lineage>
</organism>
<evidence type="ECO:0000313" key="13">
    <source>
        <dbReference type="Proteomes" id="UP000433483"/>
    </source>
</evidence>
<evidence type="ECO:0000313" key="21">
    <source>
        <dbReference type="Proteomes" id="UP000488956"/>
    </source>
</evidence>
<dbReference type="Proteomes" id="UP000476176">
    <property type="component" value="Unassembled WGS sequence"/>
</dbReference>
<dbReference type="EMBL" id="QXGC01000062">
    <property type="protein sequence ID" value="KAE9251856.1"/>
    <property type="molecule type" value="Genomic_DNA"/>
</dbReference>
<dbReference type="EMBL" id="QXFY01000251">
    <property type="protein sequence ID" value="KAE9350544.1"/>
    <property type="molecule type" value="Genomic_DNA"/>
</dbReference>
<gene>
    <name evidence="10" type="ORF">PF001_g5781</name>
    <name evidence="8" type="ORF">PF002_g7550</name>
    <name evidence="9" type="ORF">PF004_g2245</name>
    <name evidence="7" type="ORF">PF005_g5793</name>
    <name evidence="6" type="ORF">PF006_g5124</name>
    <name evidence="4" type="ORF">PF007_g8320</name>
    <name evidence="11" type="ORF">PF008_g6379</name>
    <name evidence="2" type="ORF">PF009_g7290</name>
    <name evidence="5" type="ORF">PF010_g5847</name>
    <name evidence="3" type="ORF">PF011_g6034</name>
</gene>
<evidence type="ECO:0000313" key="5">
    <source>
        <dbReference type="EMBL" id="KAE9124863.1"/>
    </source>
</evidence>
<evidence type="ECO:0000313" key="8">
    <source>
        <dbReference type="EMBL" id="KAE9244839.1"/>
    </source>
</evidence>
<dbReference type="EMBL" id="QXFW01000248">
    <property type="protein sequence ID" value="KAE9018948.1"/>
    <property type="molecule type" value="Genomic_DNA"/>
</dbReference>
<keyword evidence="13" id="KW-1185">Reference proteome</keyword>
<evidence type="ECO:0000313" key="20">
    <source>
        <dbReference type="Proteomes" id="UP000486351"/>
    </source>
</evidence>
<name>A0A6A3FBR4_9STRA</name>
<dbReference type="EMBL" id="QXGB01000205">
    <property type="protein sequence ID" value="KAE9224748.1"/>
    <property type="molecule type" value="Genomic_DNA"/>
</dbReference>
<proteinExistence type="predicted"/>
<evidence type="ECO:0000313" key="17">
    <source>
        <dbReference type="Proteomes" id="UP000441208"/>
    </source>
</evidence>
<keyword evidence="1" id="KW-0472">Membrane</keyword>
<dbReference type="Proteomes" id="UP000440367">
    <property type="component" value="Unassembled WGS sequence"/>
</dbReference>
<keyword evidence="1" id="KW-0812">Transmembrane</keyword>
<dbReference type="InterPro" id="IPR014807">
    <property type="entry name" value="Coa1"/>
</dbReference>
<dbReference type="EMBL" id="QXFZ01000346">
    <property type="protein sequence ID" value="KAE9120025.1"/>
    <property type="molecule type" value="Genomic_DNA"/>
</dbReference>
<evidence type="ECO:0000313" key="18">
    <source>
        <dbReference type="Proteomes" id="UP000460718"/>
    </source>
</evidence>
<evidence type="ECO:0000313" key="11">
    <source>
        <dbReference type="EMBL" id="KAE9350544.1"/>
    </source>
</evidence>
<dbReference type="Proteomes" id="UP000433483">
    <property type="component" value="Unassembled WGS sequence"/>
</dbReference>
<evidence type="ECO:0000313" key="2">
    <source>
        <dbReference type="EMBL" id="KAE8942969.1"/>
    </source>
</evidence>
<dbReference type="Proteomes" id="UP000488956">
    <property type="component" value="Unassembled WGS sequence"/>
</dbReference>
<dbReference type="EMBL" id="QXGD01000282">
    <property type="protein sequence ID" value="KAE9244839.1"/>
    <property type="molecule type" value="Genomic_DNA"/>
</dbReference>
<dbReference type="EMBL" id="QXFX01000225">
    <property type="protein sequence ID" value="KAE9124863.1"/>
    <property type="molecule type" value="Genomic_DNA"/>
</dbReference>
<protein>
    <submittedName>
        <fullName evidence="2">Uncharacterized protein</fullName>
    </submittedName>
</protein>
<accession>A0A6A3FBR4</accession>
<dbReference type="AlphaFoldDB" id="A0A6A3FBR4"/>